<reference evidence="3" key="1">
    <citation type="journal article" date="2019" name="Int. J. Syst. Evol. Microbiol.">
        <title>The Global Catalogue of Microorganisms (GCM) 10K type strain sequencing project: providing services to taxonomists for standard genome sequencing and annotation.</title>
        <authorList>
            <consortium name="The Broad Institute Genomics Platform"/>
            <consortium name="The Broad Institute Genome Sequencing Center for Infectious Disease"/>
            <person name="Wu L."/>
            <person name="Ma J."/>
        </authorList>
    </citation>
    <scope>NUCLEOTIDE SEQUENCE [LARGE SCALE GENOMIC DNA]</scope>
    <source>
        <strain evidence="3">JCM 9373</strain>
    </source>
</reference>
<evidence type="ECO:0000313" key="3">
    <source>
        <dbReference type="Proteomes" id="UP001500320"/>
    </source>
</evidence>
<keyword evidence="3" id="KW-1185">Reference proteome</keyword>
<protein>
    <recommendedName>
        <fullName evidence="1">DUF397 domain-containing protein</fullName>
    </recommendedName>
</protein>
<dbReference type="Proteomes" id="UP001500320">
    <property type="component" value="Unassembled WGS sequence"/>
</dbReference>
<feature type="domain" description="DUF397" evidence="1">
    <location>
        <begin position="5"/>
        <end position="56"/>
    </location>
</feature>
<comment type="caution">
    <text evidence="2">The sequence shown here is derived from an EMBL/GenBank/DDBJ whole genome shotgun (WGS) entry which is preliminary data.</text>
</comment>
<name>A0ABP6NFL8_9ACTN</name>
<sequence>MLTRQWVTASESGGCVEVRLADDDERVLVRDTKDRGRGPVLSFTRGEWGDFLRGVRSSRKFDHPAWGAAG</sequence>
<dbReference type="EMBL" id="BAAAUT010000031">
    <property type="protein sequence ID" value="GAA3144472.1"/>
    <property type="molecule type" value="Genomic_DNA"/>
</dbReference>
<evidence type="ECO:0000313" key="2">
    <source>
        <dbReference type="EMBL" id="GAA3144472.1"/>
    </source>
</evidence>
<organism evidence="2 3">
    <name type="scientific">Planomonospora alba</name>
    <dbReference type="NCBI Taxonomy" id="161354"/>
    <lineage>
        <taxon>Bacteria</taxon>
        <taxon>Bacillati</taxon>
        <taxon>Actinomycetota</taxon>
        <taxon>Actinomycetes</taxon>
        <taxon>Streptosporangiales</taxon>
        <taxon>Streptosporangiaceae</taxon>
        <taxon>Planomonospora</taxon>
    </lineage>
</organism>
<evidence type="ECO:0000259" key="1">
    <source>
        <dbReference type="Pfam" id="PF04149"/>
    </source>
</evidence>
<accession>A0ABP6NFL8</accession>
<dbReference type="Pfam" id="PF04149">
    <property type="entry name" value="DUF397"/>
    <property type="match status" value="1"/>
</dbReference>
<proteinExistence type="predicted"/>
<dbReference type="RefSeq" id="WP_344861595.1">
    <property type="nucleotide sequence ID" value="NZ_BAAAUT010000031.1"/>
</dbReference>
<gene>
    <name evidence="2" type="ORF">GCM10010466_39480</name>
</gene>
<dbReference type="InterPro" id="IPR007278">
    <property type="entry name" value="DUF397"/>
</dbReference>